<organism evidence="1 2">
    <name type="scientific">Halomarina ordinaria</name>
    <dbReference type="NCBI Taxonomy" id="3033939"/>
    <lineage>
        <taxon>Archaea</taxon>
        <taxon>Methanobacteriati</taxon>
        <taxon>Methanobacteriota</taxon>
        <taxon>Stenosarchaea group</taxon>
        <taxon>Halobacteria</taxon>
        <taxon>Halobacteriales</taxon>
        <taxon>Natronomonadaceae</taxon>
        <taxon>Halomarina</taxon>
    </lineage>
</organism>
<sequence length="403" mass="46060">MSETERAFLREGEVPAEVRYTAGELEKRVEEKAAHLPEFFEYLLEDIRLYNQRNKLEIAQWGTSWRKLFSIGGDVEVAFRYTAPRASPTGGVIESPSNGIRTGRRFGRMMSRLVPSDGPFDRESVLTEFAWGVLEGVFNHPDEERRAERIHDAARLFTQRAEAERPIYAQTQGDTQRVFGHSFDRRRQRSEVVEQVLRERGVEPEPWVVGRATNLVEQSLGESPYDQQCVWETLDEDEQRQQIREVVVEHRLAERYRLVESLRADIEPLQNKRIRGVTGEEVLSVLFEETELPQNGAPSSEEMSSREIAKRIQPTKAHGLAGSVTSVAEELSGRTNTEPWRSRPLIDKSDEGWKLTAYGKLFAAYHLVDSDSAGITVDPLWHLPEVSIELALEELIEGKEDDD</sequence>
<evidence type="ECO:0000313" key="2">
    <source>
        <dbReference type="Proteomes" id="UP001596406"/>
    </source>
</evidence>
<evidence type="ECO:0000313" key="1">
    <source>
        <dbReference type="EMBL" id="MFC6837234.1"/>
    </source>
</evidence>
<gene>
    <name evidence="1" type="ORF">ACFQHK_12025</name>
</gene>
<comment type="caution">
    <text evidence="1">The sequence shown here is derived from an EMBL/GenBank/DDBJ whole genome shotgun (WGS) entry which is preliminary data.</text>
</comment>
<dbReference type="AlphaFoldDB" id="A0ABD5UEM1"/>
<name>A0ABD5UEM1_9EURY</name>
<dbReference type="EMBL" id="JBHSXM010000001">
    <property type="protein sequence ID" value="MFC6837234.1"/>
    <property type="molecule type" value="Genomic_DNA"/>
</dbReference>
<accession>A0ABD5UEM1</accession>
<proteinExistence type="predicted"/>
<dbReference type="RefSeq" id="WP_304448901.1">
    <property type="nucleotide sequence ID" value="NZ_JARRAH010000001.1"/>
</dbReference>
<dbReference type="Proteomes" id="UP001596406">
    <property type="component" value="Unassembled WGS sequence"/>
</dbReference>
<reference evidence="1 2" key="1">
    <citation type="journal article" date="2019" name="Int. J. Syst. Evol. Microbiol.">
        <title>The Global Catalogue of Microorganisms (GCM) 10K type strain sequencing project: providing services to taxonomists for standard genome sequencing and annotation.</title>
        <authorList>
            <consortium name="The Broad Institute Genomics Platform"/>
            <consortium name="The Broad Institute Genome Sequencing Center for Infectious Disease"/>
            <person name="Wu L."/>
            <person name="Ma J."/>
        </authorList>
    </citation>
    <scope>NUCLEOTIDE SEQUENCE [LARGE SCALE GENOMIC DNA]</scope>
    <source>
        <strain evidence="1 2">PSRA2</strain>
    </source>
</reference>
<keyword evidence="2" id="KW-1185">Reference proteome</keyword>
<protein>
    <submittedName>
        <fullName evidence="1">Uncharacterized protein</fullName>
    </submittedName>
</protein>